<dbReference type="CDD" id="cd12797">
    <property type="entry name" value="M23_peptidase"/>
    <property type="match status" value="1"/>
</dbReference>
<keyword evidence="1" id="KW-0472">Membrane</keyword>
<keyword evidence="1" id="KW-1133">Transmembrane helix</keyword>
<gene>
    <name evidence="3" type="ORF">KC729_04320</name>
</gene>
<reference evidence="3" key="1">
    <citation type="submission" date="2020-04" db="EMBL/GenBank/DDBJ databases">
        <authorList>
            <person name="Zhang T."/>
        </authorList>
    </citation>
    <scope>NUCLEOTIDE SEQUENCE</scope>
    <source>
        <strain evidence="3">HKST-UBA01</strain>
    </source>
</reference>
<evidence type="ECO:0000259" key="2">
    <source>
        <dbReference type="Pfam" id="PF01551"/>
    </source>
</evidence>
<keyword evidence="1" id="KW-0812">Transmembrane</keyword>
<dbReference type="Pfam" id="PF01551">
    <property type="entry name" value="Peptidase_M23"/>
    <property type="match status" value="1"/>
</dbReference>
<feature type="domain" description="M23ase beta-sheet core" evidence="2">
    <location>
        <begin position="153"/>
        <end position="247"/>
    </location>
</feature>
<proteinExistence type="predicted"/>
<sequence length="258" mass="27259">MSDDRISIVIVPPGSGRTFQWSLPVRQVRWIAVFAGAVLLMGLVSVGLSVSLWGDARRAQSLQAANDSLSIAISRMHGLEERIQELEQVEGKIRGLLSGDVDDPGDVPPDSMDESIESAIPTRPSGPWRATQPSRLPCDGPISRGFRQSGPSPHLGVDIPGRIGTPVLASGGGIVKSVGREEVFGEVVILDHGGGVETLYGHNEKVLVAPGDSIRAGQVVALLGNTGQSSAPHVHFEVRVDGKATDPGAFVPELHNRN</sequence>
<dbReference type="Gene3D" id="2.70.70.10">
    <property type="entry name" value="Glucose Permease (Domain IIA)"/>
    <property type="match status" value="1"/>
</dbReference>
<evidence type="ECO:0000313" key="4">
    <source>
        <dbReference type="Proteomes" id="UP000697710"/>
    </source>
</evidence>
<dbReference type="PANTHER" id="PTHR21666">
    <property type="entry name" value="PEPTIDASE-RELATED"/>
    <property type="match status" value="1"/>
</dbReference>
<name>A0A956LWB6_UNCEI</name>
<organism evidence="3 4">
    <name type="scientific">Eiseniibacteriota bacterium</name>
    <dbReference type="NCBI Taxonomy" id="2212470"/>
    <lineage>
        <taxon>Bacteria</taxon>
        <taxon>Candidatus Eiseniibacteriota</taxon>
    </lineage>
</organism>
<dbReference type="Proteomes" id="UP000697710">
    <property type="component" value="Unassembled WGS sequence"/>
</dbReference>
<dbReference type="AlphaFoldDB" id="A0A956LWB6"/>
<dbReference type="GO" id="GO:0004222">
    <property type="term" value="F:metalloendopeptidase activity"/>
    <property type="evidence" value="ECO:0007669"/>
    <property type="project" value="TreeGrafter"/>
</dbReference>
<comment type="caution">
    <text evidence="3">The sequence shown here is derived from an EMBL/GenBank/DDBJ whole genome shotgun (WGS) entry which is preliminary data.</text>
</comment>
<reference evidence="3" key="2">
    <citation type="journal article" date="2021" name="Microbiome">
        <title>Successional dynamics and alternative stable states in a saline activated sludge microbial community over 9 years.</title>
        <authorList>
            <person name="Wang Y."/>
            <person name="Ye J."/>
            <person name="Ju F."/>
            <person name="Liu L."/>
            <person name="Boyd J.A."/>
            <person name="Deng Y."/>
            <person name="Parks D.H."/>
            <person name="Jiang X."/>
            <person name="Yin X."/>
            <person name="Woodcroft B.J."/>
            <person name="Tyson G.W."/>
            <person name="Hugenholtz P."/>
            <person name="Polz M.F."/>
            <person name="Zhang T."/>
        </authorList>
    </citation>
    <scope>NUCLEOTIDE SEQUENCE</scope>
    <source>
        <strain evidence="3">HKST-UBA01</strain>
    </source>
</reference>
<evidence type="ECO:0000313" key="3">
    <source>
        <dbReference type="EMBL" id="MCA9726885.1"/>
    </source>
</evidence>
<dbReference type="InterPro" id="IPR011055">
    <property type="entry name" value="Dup_hybrid_motif"/>
</dbReference>
<dbReference type="InterPro" id="IPR050570">
    <property type="entry name" value="Cell_wall_metabolism_enzyme"/>
</dbReference>
<dbReference type="EMBL" id="JAGQHR010000080">
    <property type="protein sequence ID" value="MCA9726885.1"/>
    <property type="molecule type" value="Genomic_DNA"/>
</dbReference>
<evidence type="ECO:0000256" key="1">
    <source>
        <dbReference type="SAM" id="Phobius"/>
    </source>
</evidence>
<accession>A0A956LWB6</accession>
<dbReference type="InterPro" id="IPR016047">
    <property type="entry name" value="M23ase_b-sheet_dom"/>
</dbReference>
<dbReference type="PANTHER" id="PTHR21666:SF270">
    <property type="entry name" value="MUREIN HYDROLASE ACTIVATOR ENVC"/>
    <property type="match status" value="1"/>
</dbReference>
<dbReference type="SUPFAM" id="SSF51261">
    <property type="entry name" value="Duplicated hybrid motif"/>
    <property type="match status" value="1"/>
</dbReference>
<protein>
    <submittedName>
        <fullName evidence="3">M23 family metallopeptidase</fullName>
    </submittedName>
</protein>
<feature type="transmembrane region" description="Helical" evidence="1">
    <location>
        <begin position="30"/>
        <end position="53"/>
    </location>
</feature>